<dbReference type="InterPro" id="IPR045111">
    <property type="entry name" value="Vps41/Vps8"/>
</dbReference>
<evidence type="ECO:0000256" key="5">
    <source>
        <dbReference type="PROSITE-ProRule" id="PRU01006"/>
    </source>
</evidence>
<evidence type="ECO:0000256" key="6">
    <source>
        <dbReference type="SAM" id="MobiDB-lite"/>
    </source>
</evidence>
<evidence type="ECO:0000256" key="3">
    <source>
        <dbReference type="ARBA" id="ARBA00022927"/>
    </source>
</evidence>
<evidence type="ECO:0000256" key="4">
    <source>
        <dbReference type="PIRNR" id="PIRNR028921"/>
    </source>
</evidence>
<organism evidence="8 9">
    <name type="scientific">Zygosaccharomyces rouxii</name>
    <dbReference type="NCBI Taxonomy" id="4956"/>
    <lineage>
        <taxon>Eukaryota</taxon>
        <taxon>Fungi</taxon>
        <taxon>Dikarya</taxon>
        <taxon>Ascomycota</taxon>
        <taxon>Saccharomycotina</taxon>
        <taxon>Saccharomycetes</taxon>
        <taxon>Saccharomycetales</taxon>
        <taxon>Saccharomycetaceae</taxon>
        <taxon>Zygosaccharomyces</taxon>
    </lineage>
</organism>
<dbReference type="GO" id="GO:0016236">
    <property type="term" value="P:macroautophagy"/>
    <property type="evidence" value="ECO:0007669"/>
    <property type="project" value="TreeGrafter"/>
</dbReference>
<proteinExistence type="inferred from homology"/>
<dbReference type="InterPro" id="IPR016902">
    <property type="entry name" value="Vps41"/>
</dbReference>
<evidence type="ECO:0000313" key="9">
    <source>
        <dbReference type="Proteomes" id="UP000187013"/>
    </source>
</evidence>
<dbReference type="Gene3D" id="1.25.40.10">
    <property type="entry name" value="Tetratricopeptide repeat domain"/>
    <property type="match status" value="1"/>
</dbReference>
<evidence type="ECO:0000259" key="7">
    <source>
        <dbReference type="Pfam" id="PF23411"/>
    </source>
</evidence>
<dbReference type="GO" id="GO:0006623">
    <property type="term" value="P:protein targeting to vacuole"/>
    <property type="evidence" value="ECO:0007669"/>
    <property type="project" value="InterPro"/>
</dbReference>
<dbReference type="Pfam" id="PF23411">
    <property type="entry name" value="Beta-prop_Vps41"/>
    <property type="match status" value="1"/>
</dbReference>
<comment type="subcellular location">
    <subcellularLocation>
        <location evidence="4">Vacuole</location>
    </subcellularLocation>
</comment>
<dbReference type="InterPro" id="IPR011990">
    <property type="entry name" value="TPR-like_helical_dom_sf"/>
</dbReference>
<evidence type="ECO:0000256" key="2">
    <source>
        <dbReference type="ARBA" id="ARBA00022448"/>
    </source>
</evidence>
<dbReference type="PANTHER" id="PTHR12616:SF1">
    <property type="entry name" value="VACUOLAR PROTEIN SORTING-ASSOCIATED PROTEIN 41 HOMOLOG"/>
    <property type="match status" value="1"/>
</dbReference>
<feature type="repeat" description="CHCR" evidence="5">
    <location>
        <begin position="677"/>
        <end position="822"/>
    </location>
</feature>
<gene>
    <name evidence="8" type="ORF">ZYGR_0H03130</name>
</gene>
<dbReference type="GO" id="GO:0009267">
    <property type="term" value="P:cellular response to starvation"/>
    <property type="evidence" value="ECO:0007669"/>
    <property type="project" value="TreeGrafter"/>
</dbReference>
<comment type="caution">
    <text evidence="8">The sequence shown here is derived from an EMBL/GenBank/DDBJ whole genome shotgun (WGS) entry which is preliminary data.</text>
</comment>
<dbReference type="GO" id="GO:0005770">
    <property type="term" value="C:late endosome"/>
    <property type="evidence" value="ECO:0007669"/>
    <property type="project" value="UniProtKB-UniRule"/>
</dbReference>
<dbReference type="GO" id="GO:0034058">
    <property type="term" value="P:endosomal vesicle fusion"/>
    <property type="evidence" value="ECO:0007669"/>
    <property type="project" value="UniProtKB-UniRule"/>
</dbReference>
<dbReference type="PROSITE" id="PS50236">
    <property type="entry name" value="CHCR"/>
    <property type="match status" value="1"/>
</dbReference>
<dbReference type="Proteomes" id="UP000187013">
    <property type="component" value="Unassembled WGS sequence"/>
</dbReference>
<keyword evidence="3 4" id="KW-0653">Protein transport</keyword>
<dbReference type="PIRSF" id="PIRSF028921">
    <property type="entry name" value="VPS41"/>
    <property type="match status" value="1"/>
</dbReference>
<comment type="function">
    <text evidence="4">Required for vacuolar assembly and vacuolar traffic.</text>
</comment>
<dbReference type="GO" id="GO:0000329">
    <property type="term" value="C:fungal-type vacuole membrane"/>
    <property type="evidence" value="ECO:0007669"/>
    <property type="project" value="UniProtKB-UniRule"/>
</dbReference>
<dbReference type="InterPro" id="IPR057780">
    <property type="entry name" value="Beta-prop_Vps41"/>
</dbReference>
<dbReference type="AlphaFoldDB" id="A0A1Q2ZVE7"/>
<accession>A0A1Q2ZVE7</accession>
<name>A0A1Q2ZVE7_ZYGRO</name>
<dbReference type="eggNOG" id="KOG2066">
    <property type="taxonomic scope" value="Eukaryota"/>
</dbReference>
<dbReference type="SMART" id="SM00299">
    <property type="entry name" value="CLH"/>
    <property type="match status" value="1"/>
</dbReference>
<dbReference type="Pfam" id="PF23556">
    <property type="entry name" value="TPR_Vps41"/>
    <property type="match status" value="1"/>
</dbReference>
<dbReference type="InterPro" id="IPR000547">
    <property type="entry name" value="Clathrin_H-chain/VPS_repeat"/>
</dbReference>
<keyword evidence="4" id="KW-0926">Vacuole</keyword>
<evidence type="ECO:0000256" key="1">
    <source>
        <dbReference type="ARBA" id="ARBA00009582"/>
    </source>
</evidence>
<feature type="compositionally biased region" description="Basic and acidic residues" evidence="6">
    <location>
        <begin position="23"/>
        <end position="63"/>
    </location>
</feature>
<reference evidence="8 9" key="1">
    <citation type="submission" date="2016-08" db="EMBL/GenBank/DDBJ databases">
        <title>Draft genome sequence of allopolyploid Zygosaccharomyces rouxii.</title>
        <authorList>
            <person name="Watanabe J."/>
            <person name="Uehara K."/>
            <person name="Mogi Y."/>
            <person name="Tsukioka Y."/>
        </authorList>
    </citation>
    <scope>NUCLEOTIDE SEQUENCE [LARGE SCALE GENOMIC DNA]</scope>
    <source>
        <strain evidence="8 9">NBRC 110957</strain>
    </source>
</reference>
<feature type="domain" description="Vps41 beta-propeller" evidence="7">
    <location>
        <begin position="92"/>
        <end position="434"/>
    </location>
</feature>
<keyword evidence="2 4" id="KW-0813">Transport</keyword>
<dbReference type="PANTHER" id="PTHR12616">
    <property type="entry name" value="VACUOLAR PROTEIN SORTING VPS41"/>
    <property type="match status" value="1"/>
</dbReference>
<dbReference type="InterPro" id="IPR036322">
    <property type="entry name" value="WD40_repeat_dom_sf"/>
</dbReference>
<protein>
    <recommendedName>
        <fullName evidence="4">Vacuolar protein sorting-associated protein 41</fullName>
    </recommendedName>
</protein>
<dbReference type="EMBL" id="BDGX01000008">
    <property type="protein sequence ID" value="GAV47470.1"/>
    <property type="molecule type" value="Genomic_DNA"/>
</dbReference>
<feature type="compositionally biased region" description="Acidic residues" evidence="6">
    <location>
        <begin position="64"/>
        <end position="89"/>
    </location>
</feature>
<feature type="region of interest" description="Disordered" evidence="6">
    <location>
        <begin position="1"/>
        <end position="92"/>
    </location>
</feature>
<dbReference type="InterPro" id="IPR015943">
    <property type="entry name" value="WD40/YVTN_repeat-like_dom_sf"/>
</dbReference>
<evidence type="ECO:0000313" key="8">
    <source>
        <dbReference type="EMBL" id="GAV47470.1"/>
    </source>
</evidence>
<sequence>MVRQVAVRGAYTKLDELENSTNGKDRKDSEYDERADHIKCTKEKTIDKRDEMSGDVKNGKEYESENDEGEEEEDDDDEEDDEEDDDDEPPLLKFSRITKLPKTFRRDAISTCLFHEKIFAFGTHAGVLHLTTTDFTPLQTLKCHRSSILSINTNGTFFATASIDGTVAIGQIEDTTNITLFDFKRPVQAVVLDVDYKSSKTFVSGGMAGEVILSQRNWLGSRVDITLSKDHGHILGIYTIDDVIFWMNDAGITFYSIHTRTQLLNVPFPSEHSNTQRPGLYRPQVHCPETDRIIVGWANHVWMFKVSLRRAGEHGNNLGAIISSAASSLRAQPDKKVELEHYFTIKMLIAGISSFKDDQLMCLGFEDAVGQGVPTSNIPQISIIDVFTGEDTHTDEIVLKNYEKHSLNEYHLGKYIGESSPEYFLVAPNDAICIQGLSFKDHYDWFMKKGNFMRAWEIGKYVVDDHERLETGLKFINELISSNRIEDSVSALTLTIADTNISNDEEFKKFALNKWREAFLRIIDLGGIDTVAKNIPLDPQLDNQVYDSVLEHLLKDCQLKEFINYIQIWPLHHFSVHCFEKELEELIERHDDHENSYRDAIIYLYLEEKRFFKAMPHMLRRRDMRALTVLLNHNFLAQYKDDLLDIVLLPYHGKIEDLSKLPIGEIEQLFSMSLELLVQNRQSLQVQQVINLLSNPKELRVLLFLYLKKLSSVDPLLTALFETDMVELYSEFERSGLLRFLKTKTNYDVEKAIEICCQNNDAYNELIYLWSKVGETKRALSLIIDELNDPKLAIDFVKNLGDPELYDFMVSYSMDKPKFVKALLGSPDEFGKTYLEVIKGMPETMEIDDLHKTLIRIAKENALSSTVSKSIFKIIDDETTEYAIELLNIRSQGKAFYVEDDE</sequence>
<dbReference type="GO" id="GO:0030897">
    <property type="term" value="C:HOPS complex"/>
    <property type="evidence" value="ECO:0007669"/>
    <property type="project" value="UniProtKB-UniRule"/>
</dbReference>
<dbReference type="Gene3D" id="2.130.10.10">
    <property type="entry name" value="YVTN repeat-like/Quinoprotein amine dehydrogenase"/>
    <property type="match status" value="1"/>
</dbReference>
<comment type="similarity">
    <text evidence="1 4">Belongs to the VPS41 family.</text>
</comment>
<dbReference type="SUPFAM" id="SSF50978">
    <property type="entry name" value="WD40 repeat-like"/>
    <property type="match status" value="1"/>
</dbReference>
<dbReference type="OrthoDB" id="244107at2759"/>